<organism evidence="1 2">
    <name type="scientific">Danionella cerebrum</name>
    <dbReference type="NCBI Taxonomy" id="2873325"/>
    <lineage>
        <taxon>Eukaryota</taxon>
        <taxon>Metazoa</taxon>
        <taxon>Chordata</taxon>
        <taxon>Craniata</taxon>
        <taxon>Vertebrata</taxon>
        <taxon>Euteleostomi</taxon>
        <taxon>Actinopterygii</taxon>
        <taxon>Neopterygii</taxon>
        <taxon>Teleostei</taxon>
        <taxon>Ostariophysi</taxon>
        <taxon>Cypriniformes</taxon>
        <taxon>Danionidae</taxon>
        <taxon>Danioninae</taxon>
        <taxon>Danionella</taxon>
    </lineage>
</organism>
<proteinExistence type="predicted"/>
<comment type="caution">
    <text evidence="1">The sequence shown here is derived from an EMBL/GenBank/DDBJ whole genome shotgun (WGS) entry which is preliminary data.</text>
</comment>
<gene>
    <name evidence="1" type="ORF">DNTS_027644</name>
</gene>
<evidence type="ECO:0000313" key="2">
    <source>
        <dbReference type="Proteomes" id="UP000316079"/>
    </source>
</evidence>
<dbReference type="AlphaFoldDB" id="A0A553MXC3"/>
<accession>A0A553MXC3</accession>
<dbReference type="EMBL" id="SRMA01027224">
    <property type="protein sequence ID" value="TRY57807.1"/>
    <property type="molecule type" value="Genomic_DNA"/>
</dbReference>
<dbReference type="Proteomes" id="UP000316079">
    <property type="component" value="Unassembled WGS sequence"/>
</dbReference>
<reference evidence="1 2" key="1">
    <citation type="journal article" date="2019" name="Sci. Data">
        <title>Hybrid genome assembly and annotation of Danionella translucida.</title>
        <authorList>
            <person name="Kadobianskyi M."/>
            <person name="Schulze L."/>
            <person name="Schuelke M."/>
            <person name="Judkewitz B."/>
        </authorList>
    </citation>
    <scope>NUCLEOTIDE SEQUENCE [LARGE SCALE GENOMIC DNA]</scope>
    <source>
        <strain evidence="1 2">Bolton</strain>
    </source>
</reference>
<keyword evidence="2" id="KW-1185">Reference proteome</keyword>
<name>A0A553MXC3_9TELE</name>
<sequence length="79" mass="8826">METWEEMDLQLCSLERRTRGVSLRADLQSHLSPLTDASCRGNGGFSLEQHESQIPNSTVLETHGVLCVELVQPRQTTTT</sequence>
<evidence type="ECO:0000313" key="1">
    <source>
        <dbReference type="EMBL" id="TRY57807.1"/>
    </source>
</evidence>
<protein>
    <submittedName>
        <fullName evidence="1">Uncharacterized protein</fullName>
    </submittedName>
</protein>